<comment type="catalytic activity">
    <reaction evidence="2">
        <text>2 GTP = 3',3'-c-di-GMP + 2 diphosphate</text>
        <dbReference type="Rhea" id="RHEA:24898"/>
        <dbReference type="ChEBI" id="CHEBI:33019"/>
        <dbReference type="ChEBI" id="CHEBI:37565"/>
        <dbReference type="ChEBI" id="CHEBI:58805"/>
        <dbReference type="EC" id="2.7.7.65"/>
    </reaction>
</comment>
<dbReference type="OrthoDB" id="9812260at2"/>
<dbReference type="Gene3D" id="3.30.70.270">
    <property type="match status" value="1"/>
</dbReference>
<dbReference type="PANTHER" id="PTHR45138:SF9">
    <property type="entry name" value="DIGUANYLATE CYCLASE DGCM-RELATED"/>
    <property type="match status" value="1"/>
</dbReference>
<name>A0A086Y1K4_9RHOB</name>
<evidence type="ECO:0000256" key="2">
    <source>
        <dbReference type="ARBA" id="ARBA00034247"/>
    </source>
</evidence>
<dbReference type="eggNOG" id="COG2199">
    <property type="taxonomic scope" value="Bacteria"/>
</dbReference>
<dbReference type="GO" id="GO:0043709">
    <property type="term" value="P:cell adhesion involved in single-species biofilm formation"/>
    <property type="evidence" value="ECO:0007669"/>
    <property type="project" value="TreeGrafter"/>
</dbReference>
<dbReference type="PROSITE" id="PS50887">
    <property type="entry name" value="GGDEF"/>
    <property type="match status" value="1"/>
</dbReference>
<evidence type="ECO:0000256" key="1">
    <source>
        <dbReference type="ARBA" id="ARBA00012528"/>
    </source>
</evidence>
<dbReference type="FunFam" id="3.30.70.270:FF:000001">
    <property type="entry name" value="Diguanylate cyclase domain protein"/>
    <property type="match status" value="1"/>
</dbReference>
<dbReference type="InterPro" id="IPR043128">
    <property type="entry name" value="Rev_trsase/Diguanyl_cyclase"/>
</dbReference>
<dbReference type="GO" id="GO:1902201">
    <property type="term" value="P:negative regulation of bacterial-type flagellum-dependent cell motility"/>
    <property type="evidence" value="ECO:0007669"/>
    <property type="project" value="TreeGrafter"/>
</dbReference>
<dbReference type="GO" id="GO:0005886">
    <property type="term" value="C:plasma membrane"/>
    <property type="evidence" value="ECO:0007669"/>
    <property type="project" value="TreeGrafter"/>
</dbReference>
<dbReference type="PANTHER" id="PTHR45138">
    <property type="entry name" value="REGULATORY COMPONENTS OF SENSORY TRANSDUCTION SYSTEM"/>
    <property type="match status" value="1"/>
</dbReference>
<sequence length="350" mass="37358">MPGRPKPFPCLDSSELGQLMPMFLWLDPQGQVLDLGPTLARVLGCDAVGTRFDDHFVLRRLRLRGPEVPVPDGTVAPPKMSFDRGALRLHLDLRGNPGVGLRGASVALGPGGEDGVLLNLTFGIHMSEAVREFGLTEADFAASDLAIELLYLGEANAAVLGELGEMTARLELARRSAVAQSLTDPLTGLANRRAFDAALGEEIDAQAHGGAPFAVAHVDLDYFKEVNDTLGHPAGDHVLKTVARRLVQALRKGDLVARTGGDEFLLLLRGLSDRERLLRLGERLIEDIEAPCDFRGTPCRVSASIGLETSQGYDPMTTDALLAAADRALYAAKRSGRGRAVPAVDSDGAE</sequence>
<dbReference type="STRING" id="1105367.CG50_14790"/>
<dbReference type="NCBIfam" id="TIGR00254">
    <property type="entry name" value="GGDEF"/>
    <property type="match status" value="1"/>
</dbReference>
<evidence type="ECO:0000313" key="4">
    <source>
        <dbReference type="EMBL" id="KFI28154.1"/>
    </source>
</evidence>
<dbReference type="SMART" id="SM00267">
    <property type="entry name" value="GGDEF"/>
    <property type="match status" value="1"/>
</dbReference>
<evidence type="ECO:0000313" key="5">
    <source>
        <dbReference type="Proteomes" id="UP000028824"/>
    </source>
</evidence>
<organism evidence="4 5">
    <name type="scientific">Paenirhodobacter enshiensis</name>
    <dbReference type="NCBI Taxonomy" id="1105367"/>
    <lineage>
        <taxon>Bacteria</taxon>
        <taxon>Pseudomonadati</taxon>
        <taxon>Pseudomonadota</taxon>
        <taxon>Alphaproteobacteria</taxon>
        <taxon>Rhodobacterales</taxon>
        <taxon>Rhodobacter group</taxon>
        <taxon>Paenirhodobacter</taxon>
    </lineage>
</organism>
<dbReference type="EC" id="2.7.7.65" evidence="1"/>
<dbReference type="SUPFAM" id="SSF55073">
    <property type="entry name" value="Nucleotide cyclase"/>
    <property type="match status" value="1"/>
</dbReference>
<dbReference type="CDD" id="cd01949">
    <property type="entry name" value="GGDEF"/>
    <property type="match status" value="1"/>
</dbReference>
<dbReference type="EMBL" id="JFZB01000007">
    <property type="protein sequence ID" value="KFI28154.1"/>
    <property type="molecule type" value="Genomic_DNA"/>
</dbReference>
<dbReference type="Pfam" id="PF00990">
    <property type="entry name" value="GGDEF"/>
    <property type="match status" value="1"/>
</dbReference>
<dbReference type="GO" id="GO:0052621">
    <property type="term" value="F:diguanylate cyclase activity"/>
    <property type="evidence" value="ECO:0007669"/>
    <property type="project" value="UniProtKB-EC"/>
</dbReference>
<dbReference type="InterPro" id="IPR029787">
    <property type="entry name" value="Nucleotide_cyclase"/>
</dbReference>
<evidence type="ECO:0000259" key="3">
    <source>
        <dbReference type="PROSITE" id="PS50887"/>
    </source>
</evidence>
<protein>
    <recommendedName>
        <fullName evidence="1">diguanylate cyclase</fullName>
        <ecNumber evidence="1">2.7.7.65</ecNumber>
    </recommendedName>
</protein>
<proteinExistence type="predicted"/>
<keyword evidence="5" id="KW-1185">Reference proteome</keyword>
<dbReference type="InterPro" id="IPR000160">
    <property type="entry name" value="GGDEF_dom"/>
</dbReference>
<comment type="caution">
    <text evidence="4">The sequence shown here is derived from an EMBL/GenBank/DDBJ whole genome shotgun (WGS) entry which is preliminary data.</text>
</comment>
<dbReference type="Proteomes" id="UP000028824">
    <property type="component" value="Unassembled WGS sequence"/>
</dbReference>
<reference evidence="4 5" key="1">
    <citation type="submission" date="2014-03" db="EMBL/GenBank/DDBJ databases">
        <title>Genome of Paenirhodobacter enshiensis DW2-9.</title>
        <authorList>
            <person name="Wang D."/>
            <person name="Wang G."/>
        </authorList>
    </citation>
    <scope>NUCLEOTIDE SEQUENCE [LARGE SCALE GENOMIC DNA]</scope>
    <source>
        <strain evidence="4 5">DW2-9</strain>
    </source>
</reference>
<feature type="domain" description="GGDEF" evidence="3">
    <location>
        <begin position="211"/>
        <end position="345"/>
    </location>
</feature>
<dbReference type="RefSeq" id="WP_036636204.1">
    <property type="nucleotide sequence ID" value="NZ_JFZB01000007.1"/>
</dbReference>
<dbReference type="InterPro" id="IPR050469">
    <property type="entry name" value="Diguanylate_Cyclase"/>
</dbReference>
<accession>A0A086Y1K4</accession>
<dbReference type="AlphaFoldDB" id="A0A086Y1K4"/>
<gene>
    <name evidence="4" type="ORF">CG50_14790</name>
</gene>